<dbReference type="InterPro" id="IPR004045">
    <property type="entry name" value="Glutathione_S-Trfase_N"/>
</dbReference>
<dbReference type="PANTHER" id="PTHR44051:SF8">
    <property type="entry name" value="GLUTATHIONE S-TRANSFERASE GSTA"/>
    <property type="match status" value="1"/>
</dbReference>
<name>A0A261R0Z3_9BORD</name>
<feature type="domain" description="GST N-terminal" evidence="1">
    <location>
        <begin position="1"/>
        <end position="68"/>
    </location>
</feature>
<dbReference type="InterPro" id="IPR036249">
    <property type="entry name" value="Thioredoxin-like_sf"/>
</dbReference>
<dbReference type="SUPFAM" id="SSF52833">
    <property type="entry name" value="Thioredoxin-like"/>
    <property type="match status" value="1"/>
</dbReference>
<dbReference type="GO" id="GO:0016740">
    <property type="term" value="F:transferase activity"/>
    <property type="evidence" value="ECO:0007669"/>
    <property type="project" value="UniProtKB-KW"/>
</dbReference>
<dbReference type="SFLD" id="SFLDG00358">
    <property type="entry name" value="Main_(cytGST)"/>
    <property type="match status" value="1"/>
</dbReference>
<dbReference type="Proteomes" id="UP000216947">
    <property type="component" value="Unassembled WGS sequence"/>
</dbReference>
<evidence type="ECO:0000313" key="3">
    <source>
        <dbReference type="Proteomes" id="UP000216947"/>
    </source>
</evidence>
<evidence type="ECO:0000313" key="2">
    <source>
        <dbReference type="EMBL" id="OZI18322.1"/>
    </source>
</evidence>
<dbReference type="Pfam" id="PF14834">
    <property type="entry name" value="GST_C_4"/>
    <property type="match status" value="1"/>
</dbReference>
<proteinExistence type="predicted"/>
<dbReference type="Gene3D" id="1.20.1050.10">
    <property type="match status" value="1"/>
</dbReference>
<dbReference type="Pfam" id="PF13409">
    <property type="entry name" value="GST_N_2"/>
    <property type="match status" value="1"/>
</dbReference>
<dbReference type="InterPro" id="IPR040079">
    <property type="entry name" value="Glutathione_S-Trfase"/>
</dbReference>
<dbReference type="PROSITE" id="PS50404">
    <property type="entry name" value="GST_NTER"/>
    <property type="match status" value="1"/>
</dbReference>
<dbReference type="InterPro" id="IPR034338">
    <property type="entry name" value="GST_4_C"/>
</dbReference>
<protein>
    <submittedName>
        <fullName evidence="2">Glutathione S-transferase</fullName>
    </submittedName>
</protein>
<dbReference type="SUPFAM" id="SSF47616">
    <property type="entry name" value="GST C-terminal domain-like"/>
    <property type="match status" value="1"/>
</dbReference>
<dbReference type="Gene3D" id="3.40.30.10">
    <property type="entry name" value="Glutaredoxin"/>
    <property type="match status" value="1"/>
</dbReference>
<dbReference type="EMBL" id="NEVK01000006">
    <property type="protein sequence ID" value="OZI18322.1"/>
    <property type="molecule type" value="Genomic_DNA"/>
</dbReference>
<dbReference type="CDD" id="cd03195">
    <property type="entry name" value="GST_C_4"/>
    <property type="match status" value="1"/>
</dbReference>
<dbReference type="PANTHER" id="PTHR44051">
    <property type="entry name" value="GLUTATHIONE S-TRANSFERASE-RELATED"/>
    <property type="match status" value="1"/>
</dbReference>
<gene>
    <name evidence="2" type="ORF">CAL19_13600</name>
</gene>
<accession>A0A261R0Z3</accession>
<sequence>MAAYVALAEKGLPVELRLVDLSAGEQRLRPYATRAPTCRVPALTHDEFHLTESSAIIEYLEDVFGPPEYPALYPRAPQQRARARQMQAWLRSDLAALRQERPTEVVFYGAPCTPLGDAAQAAAAKLLRVAQTLLPEGQAQLFDQWCIVDTELALMLRRLSCDGDEMPEPLRAYADSQWQRPSVQTWLQFNQDARG</sequence>
<organism evidence="2 3">
    <name type="scientific">Bordetella genomosp. 7</name>
    <dbReference type="NCBI Taxonomy" id="1416805"/>
    <lineage>
        <taxon>Bacteria</taxon>
        <taxon>Pseudomonadati</taxon>
        <taxon>Pseudomonadota</taxon>
        <taxon>Betaproteobacteria</taxon>
        <taxon>Burkholderiales</taxon>
        <taxon>Alcaligenaceae</taxon>
        <taxon>Bordetella</taxon>
    </lineage>
</organism>
<keyword evidence="3" id="KW-1185">Reference proteome</keyword>
<reference evidence="3" key="1">
    <citation type="submission" date="2017-05" db="EMBL/GenBank/DDBJ databases">
        <title>Complete and WGS of Bordetella genogroups.</title>
        <authorList>
            <person name="Spilker T."/>
            <person name="Lipuma J."/>
        </authorList>
    </citation>
    <scope>NUCLEOTIDE SEQUENCE [LARGE SCALE GENOMIC DNA]</scope>
    <source>
        <strain evidence="3">AU18089</strain>
    </source>
</reference>
<dbReference type="InterPro" id="IPR036282">
    <property type="entry name" value="Glutathione-S-Trfase_C_sf"/>
</dbReference>
<dbReference type="SFLD" id="SFLDS00019">
    <property type="entry name" value="Glutathione_Transferase_(cytos"/>
    <property type="match status" value="1"/>
</dbReference>
<evidence type="ECO:0000259" key="1">
    <source>
        <dbReference type="PROSITE" id="PS50404"/>
    </source>
</evidence>
<dbReference type="CDD" id="cd00570">
    <property type="entry name" value="GST_N_family"/>
    <property type="match status" value="1"/>
</dbReference>
<dbReference type="AlphaFoldDB" id="A0A261R0Z3"/>
<comment type="caution">
    <text evidence="2">The sequence shown here is derived from an EMBL/GenBank/DDBJ whole genome shotgun (WGS) entry which is preliminary data.</text>
</comment>
<dbReference type="NCBIfam" id="NF011693">
    <property type="entry name" value="PRK15113.1"/>
    <property type="match status" value="1"/>
</dbReference>
<keyword evidence="2" id="KW-0808">Transferase</keyword>